<organism evidence="3 4">
    <name type="scientific">Carex littledalei</name>
    <dbReference type="NCBI Taxonomy" id="544730"/>
    <lineage>
        <taxon>Eukaryota</taxon>
        <taxon>Viridiplantae</taxon>
        <taxon>Streptophyta</taxon>
        <taxon>Embryophyta</taxon>
        <taxon>Tracheophyta</taxon>
        <taxon>Spermatophyta</taxon>
        <taxon>Magnoliopsida</taxon>
        <taxon>Liliopsida</taxon>
        <taxon>Poales</taxon>
        <taxon>Cyperaceae</taxon>
        <taxon>Cyperoideae</taxon>
        <taxon>Cariceae</taxon>
        <taxon>Carex</taxon>
        <taxon>Carex subgen. Euthyceras</taxon>
    </lineage>
</organism>
<evidence type="ECO:0000313" key="4">
    <source>
        <dbReference type="Proteomes" id="UP000623129"/>
    </source>
</evidence>
<proteinExistence type="predicted"/>
<keyword evidence="1" id="KW-1133">Transmembrane helix</keyword>
<comment type="caution">
    <text evidence="3">The sequence shown here is derived from an EMBL/GenBank/DDBJ whole genome shotgun (WGS) entry which is preliminary data.</text>
</comment>
<name>A0A833VE40_9POAL</name>
<feature type="transmembrane region" description="Helical" evidence="1">
    <location>
        <begin position="285"/>
        <end position="303"/>
    </location>
</feature>
<keyword evidence="1" id="KW-0472">Membrane</keyword>
<dbReference type="PROSITE" id="PS50181">
    <property type="entry name" value="FBOX"/>
    <property type="match status" value="1"/>
</dbReference>
<dbReference type="InterPro" id="IPR025886">
    <property type="entry name" value="PP2-like"/>
</dbReference>
<accession>A0A833VE40</accession>
<dbReference type="SUPFAM" id="SSF81383">
    <property type="entry name" value="F-box domain"/>
    <property type="match status" value="2"/>
</dbReference>
<evidence type="ECO:0000259" key="2">
    <source>
        <dbReference type="PROSITE" id="PS50181"/>
    </source>
</evidence>
<protein>
    <submittedName>
        <fullName evidence="3">F-box protein PP2-A13-like protein</fullName>
    </submittedName>
</protein>
<dbReference type="InterPro" id="IPR001810">
    <property type="entry name" value="F-box_dom"/>
</dbReference>
<keyword evidence="4" id="KW-1185">Reference proteome</keyword>
<dbReference type="Proteomes" id="UP000623129">
    <property type="component" value="Unassembled WGS sequence"/>
</dbReference>
<dbReference type="AlphaFoldDB" id="A0A833VE40"/>
<dbReference type="PANTHER" id="PTHR31960">
    <property type="entry name" value="F-BOX PROTEIN PP2-A15"/>
    <property type="match status" value="1"/>
</dbReference>
<reference evidence="3" key="1">
    <citation type="submission" date="2020-01" db="EMBL/GenBank/DDBJ databases">
        <title>Genome sequence of Kobresia littledalei, the first chromosome-level genome in the family Cyperaceae.</title>
        <authorList>
            <person name="Qu G."/>
        </authorList>
    </citation>
    <scope>NUCLEOTIDE SEQUENCE</scope>
    <source>
        <strain evidence="3">C.B.Clarke</strain>
        <tissue evidence="3">Leaf</tissue>
    </source>
</reference>
<dbReference type="InterPro" id="IPR036047">
    <property type="entry name" value="F-box-like_dom_sf"/>
</dbReference>
<feature type="domain" description="F-box" evidence="2">
    <location>
        <begin position="17"/>
        <end position="63"/>
    </location>
</feature>
<evidence type="ECO:0000256" key="1">
    <source>
        <dbReference type="SAM" id="Phobius"/>
    </source>
</evidence>
<dbReference type="CDD" id="cd22162">
    <property type="entry name" value="F-box_AtSKIP3-like"/>
    <property type="match status" value="1"/>
</dbReference>
<evidence type="ECO:0000313" key="3">
    <source>
        <dbReference type="EMBL" id="KAF3321329.1"/>
    </source>
</evidence>
<gene>
    <name evidence="3" type="ORF">FCM35_KLT14582</name>
</gene>
<dbReference type="PANTHER" id="PTHR31960:SF22">
    <property type="entry name" value="F-BOX PROTEIN PP2-A12"/>
    <property type="match status" value="1"/>
</dbReference>
<dbReference type="EMBL" id="SWLB01000027">
    <property type="protein sequence ID" value="KAF3321329.1"/>
    <property type="molecule type" value="Genomic_DNA"/>
</dbReference>
<dbReference type="OrthoDB" id="9970274at2759"/>
<keyword evidence="1" id="KW-0812">Transmembrane</keyword>
<dbReference type="Pfam" id="PF14299">
    <property type="entry name" value="PP2"/>
    <property type="match status" value="1"/>
</dbReference>
<sequence length="627" mass="71655">MGAFWSVVRGEEGGSSETGLGDLPELCAAAVLLNLDPTEICQLAKLNRVFRGAASADFVWQAKLPDNYSYLMGFVLNEKGRKEMRFRKKDIYARLCQPINLDVGNKEFWLEKRTGGVCMAIASKSLVITGIDDRRYWSYVPTGESRFQYVAYLQQIWWFEVVGEVEFCFPVGTYSLYFRLHLGRPSKRFGRRICTSDHVHGWDVKPARFQLSTSDGQQAVTQCYLDQPGTWVMHRVGDFVVRKSNQPIKVKFSVAQIDCTHTKGGLCVDSAFIYPKGYRGETRSLIIIILVLYQVIVISAIYLKPGTQIRKCKRIWPSLDKGFCALLRCPNHSRILFHTVPFCVSWNWNGWDLLKWLGPDSATSVFNCIDHPADLVRATAVSTSWRQFLIENGFSKRLCTKLCPEVSYFTSIKEITPPGTGTTPLDESSSTLEWRNHEMYHKIYTYLSQHLVSTEATKSCISYTIGASSTDNYPEESIDNTFEPSEKINSRASYWSSGGQVDPTVPESLTYQLTRNVVFVDAIRIQPFRAFFQYGAPIYSSKFVQFKLGYTKQLIPVSFFERNQCLDLIADENYVWTYISPQFLMQQENVSQSFKLPRPILCIGGVLKVELLGRVQKQDIDNLYYIW</sequence>